<dbReference type="AlphaFoldDB" id="A0A7X0FMJ0"/>
<keyword evidence="1" id="KW-0808">Transferase</keyword>
<organism evidence="1 2">
    <name type="scientific">Microbacterium thalassium</name>
    <dbReference type="NCBI Taxonomy" id="362649"/>
    <lineage>
        <taxon>Bacteria</taxon>
        <taxon>Bacillati</taxon>
        <taxon>Actinomycetota</taxon>
        <taxon>Actinomycetes</taxon>
        <taxon>Micrococcales</taxon>
        <taxon>Microbacteriaceae</taxon>
        <taxon>Microbacterium</taxon>
    </lineage>
</organism>
<dbReference type="SUPFAM" id="SSF53756">
    <property type="entry name" value="UDP-Glycosyltransferase/glycogen phosphorylase"/>
    <property type="match status" value="1"/>
</dbReference>
<dbReference type="Gene3D" id="3.40.50.2000">
    <property type="entry name" value="Glycogen Phosphorylase B"/>
    <property type="match status" value="1"/>
</dbReference>
<comment type="caution">
    <text evidence="1">The sequence shown here is derived from an EMBL/GenBank/DDBJ whole genome shotgun (WGS) entry which is preliminary data.</text>
</comment>
<dbReference type="Proteomes" id="UP000537775">
    <property type="component" value="Unassembled WGS sequence"/>
</dbReference>
<dbReference type="RefSeq" id="WP_184749540.1">
    <property type="nucleotide sequence ID" value="NZ_BAAAJR010000003.1"/>
</dbReference>
<dbReference type="Pfam" id="PF13692">
    <property type="entry name" value="Glyco_trans_1_4"/>
    <property type="match status" value="1"/>
</dbReference>
<gene>
    <name evidence="1" type="ORF">HD594_000581</name>
</gene>
<reference evidence="1 2" key="1">
    <citation type="submission" date="2020-08" db="EMBL/GenBank/DDBJ databases">
        <title>Sequencing the genomes of 1000 actinobacteria strains.</title>
        <authorList>
            <person name="Klenk H.-P."/>
        </authorList>
    </citation>
    <scope>NUCLEOTIDE SEQUENCE [LARGE SCALE GENOMIC DNA]</scope>
    <source>
        <strain evidence="1 2">DSM 12511</strain>
    </source>
</reference>
<sequence length="393" mass="43663">MSARDVVFTFSYETYADAVHRGMMRPPDRILQTLMASDDVDGLLVANPFRSHFSVLGRRLRRDGPAFPESPRRRLVTPTRFRRADPIGKSIVRTYRGYDAALRREAERMGLRSPAVITTNPLVAAFCPFAWASSVTYFGRDDWPSSTGRQRYWPAYLAAYRQIRESEIAVAAVSQQIIDRIDPLGPRAVVPNGVEPEEWAGPVPPAPRWLEAIPTPRAVYAGTLDQRLDVEGIAQLAATRPDLHIVLLGPAPDPDYVRPLDRLPNVHVHPGVGRTELVSVLRNCQLSLLAHRRTPLTEAMSPLKVYEYLAAGLPVVSIDLPPIRGIDDRVLVAPSTGEMGATVDRALEIGAMGEDERSAFIAQHSWAARHRAILALTHRSELLPRCEEMPSLT</sequence>
<accession>A0A7X0FMJ0</accession>
<keyword evidence="2" id="KW-1185">Reference proteome</keyword>
<evidence type="ECO:0000313" key="1">
    <source>
        <dbReference type="EMBL" id="MBB6390268.1"/>
    </source>
</evidence>
<name>A0A7X0FMJ0_9MICO</name>
<dbReference type="EMBL" id="JACHML010000001">
    <property type="protein sequence ID" value="MBB6390268.1"/>
    <property type="molecule type" value="Genomic_DNA"/>
</dbReference>
<dbReference type="GO" id="GO:0016740">
    <property type="term" value="F:transferase activity"/>
    <property type="evidence" value="ECO:0007669"/>
    <property type="project" value="UniProtKB-KW"/>
</dbReference>
<protein>
    <submittedName>
        <fullName evidence="1">Glycosyltransferase involved in cell wall biosynthesis</fullName>
    </submittedName>
</protein>
<proteinExistence type="predicted"/>
<evidence type="ECO:0000313" key="2">
    <source>
        <dbReference type="Proteomes" id="UP000537775"/>
    </source>
</evidence>
<dbReference type="PANTHER" id="PTHR12526">
    <property type="entry name" value="GLYCOSYLTRANSFERASE"/>
    <property type="match status" value="1"/>
</dbReference>